<keyword evidence="1" id="KW-0560">Oxidoreductase</keyword>
<dbReference type="RefSeq" id="WP_313069106.1">
    <property type="nucleotide sequence ID" value="NZ_JACHJR010000001.1"/>
</dbReference>
<dbReference type="EMBL" id="JACHJR010000001">
    <property type="protein sequence ID" value="MBB4951649.1"/>
    <property type="molecule type" value="Genomic_DNA"/>
</dbReference>
<dbReference type="Pfam" id="PF00248">
    <property type="entry name" value="Aldo_ket_red"/>
    <property type="match status" value="1"/>
</dbReference>
<name>A0A7W7SJJ1_9ACTN</name>
<protein>
    <submittedName>
        <fullName evidence="3">Aryl-alcohol dehydrogenase-like predicted oxidoreductase</fullName>
    </submittedName>
</protein>
<keyword evidence="4" id="KW-1185">Reference proteome</keyword>
<dbReference type="GO" id="GO:0005737">
    <property type="term" value="C:cytoplasm"/>
    <property type="evidence" value="ECO:0007669"/>
    <property type="project" value="TreeGrafter"/>
</dbReference>
<gene>
    <name evidence="3" type="ORF">F4556_007184</name>
</gene>
<dbReference type="InterPro" id="IPR023210">
    <property type="entry name" value="NADP_OxRdtase_dom"/>
</dbReference>
<evidence type="ECO:0000256" key="1">
    <source>
        <dbReference type="ARBA" id="ARBA00023002"/>
    </source>
</evidence>
<dbReference type="InterPro" id="IPR050791">
    <property type="entry name" value="Aldo-Keto_reductase"/>
</dbReference>
<evidence type="ECO:0000313" key="3">
    <source>
        <dbReference type="EMBL" id="MBB4951649.1"/>
    </source>
</evidence>
<feature type="domain" description="NADP-dependent oxidoreductase" evidence="2">
    <location>
        <begin position="16"/>
        <end position="307"/>
    </location>
</feature>
<dbReference type="PROSITE" id="PS51257">
    <property type="entry name" value="PROKAR_LIPOPROTEIN"/>
    <property type="match status" value="1"/>
</dbReference>
<sequence length="324" mass="35511">MERRRLGRGGPLVSAMGLGCMGMSEFYGASDEAECVATIERALDLGITFLDTADMYGPYTNEQLVGRAVAHRREEVFLATKFGVVRTADPRERRIDSTPEHAKRACEASLRRLGVDHVDLYYLHRRDPDVPIEETVGAMAELVTEGKVRSLGLSEVGAETLRRACVTAPIAALQSEYSLFTRGLERHILPVAREFGVALVPYAPLGRGLLTGTMSSTDALDADDIRRRYPRFRADNLGTNLALVDRLRAKAAELGCTPAQLALAWVLAQGETVIPIPGVRRRRHLEENAGALTVPLSAEQVRSITDVLPEPAGDRAPDRSRLEQ</sequence>
<evidence type="ECO:0000259" key="2">
    <source>
        <dbReference type="Pfam" id="PF00248"/>
    </source>
</evidence>
<dbReference type="Gene3D" id="3.20.20.100">
    <property type="entry name" value="NADP-dependent oxidoreductase domain"/>
    <property type="match status" value="1"/>
</dbReference>
<reference evidence="3 4" key="1">
    <citation type="submission" date="2020-08" db="EMBL/GenBank/DDBJ databases">
        <title>Sequencing the genomes of 1000 actinobacteria strains.</title>
        <authorList>
            <person name="Klenk H.-P."/>
        </authorList>
    </citation>
    <scope>NUCLEOTIDE SEQUENCE [LARGE SCALE GENOMIC DNA]</scope>
    <source>
        <strain evidence="3 4">DSM 44786</strain>
    </source>
</reference>
<proteinExistence type="predicted"/>
<organism evidence="3 4">
    <name type="scientific">Kitasatospora gansuensis</name>
    <dbReference type="NCBI Taxonomy" id="258050"/>
    <lineage>
        <taxon>Bacteria</taxon>
        <taxon>Bacillati</taxon>
        <taxon>Actinomycetota</taxon>
        <taxon>Actinomycetes</taxon>
        <taxon>Kitasatosporales</taxon>
        <taxon>Streptomycetaceae</taxon>
        <taxon>Kitasatospora</taxon>
    </lineage>
</organism>
<accession>A0A7W7SJJ1</accession>
<dbReference type="AlphaFoldDB" id="A0A7W7SJJ1"/>
<dbReference type="InterPro" id="IPR020471">
    <property type="entry name" value="AKR"/>
</dbReference>
<dbReference type="SUPFAM" id="SSF51430">
    <property type="entry name" value="NAD(P)-linked oxidoreductase"/>
    <property type="match status" value="1"/>
</dbReference>
<dbReference type="GO" id="GO:0016491">
    <property type="term" value="F:oxidoreductase activity"/>
    <property type="evidence" value="ECO:0007669"/>
    <property type="project" value="UniProtKB-KW"/>
</dbReference>
<dbReference type="CDD" id="cd19076">
    <property type="entry name" value="AKR_AKR13A_13D"/>
    <property type="match status" value="1"/>
</dbReference>
<dbReference type="InterPro" id="IPR036812">
    <property type="entry name" value="NAD(P)_OxRdtase_dom_sf"/>
</dbReference>
<dbReference type="PANTHER" id="PTHR43625">
    <property type="entry name" value="AFLATOXIN B1 ALDEHYDE REDUCTASE"/>
    <property type="match status" value="1"/>
</dbReference>
<dbReference type="Proteomes" id="UP000573327">
    <property type="component" value="Unassembled WGS sequence"/>
</dbReference>
<comment type="caution">
    <text evidence="3">The sequence shown here is derived from an EMBL/GenBank/DDBJ whole genome shotgun (WGS) entry which is preliminary data.</text>
</comment>
<evidence type="ECO:0000313" key="4">
    <source>
        <dbReference type="Proteomes" id="UP000573327"/>
    </source>
</evidence>
<dbReference type="PRINTS" id="PR00069">
    <property type="entry name" value="ALDKETRDTASE"/>
</dbReference>
<dbReference type="PANTHER" id="PTHR43625:SF40">
    <property type="entry name" value="ALDO-KETO REDUCTASE YAKC [NADP(+)]"/>
    <property type="match status" value="1"/>
</dbReference>